<gene>
    <name evidence="1" type="ORF">K3177_08540</name>
</gene>
<accession>A0ABS7JEW2</accession>
<keyword evidence="2" id="KW-1185">Reference proteome</keyword>
<name>A0ABS7JEW2_9SPHN</name>
<comment type="caution">
    <text evidence="1">The sequence shown here is derived from an EMBL/GenBank/DDBJ whole genome shotgun (WGS) entry which is preliminary data.</text>
</comment>
<protein>
    <submittedName>
        <fullName evidence="1">Uncharacterized protein</fullName>
    </submittedName>
</protein>
<organism evidence="1 2">
    <name type="scientific">Qipengyuania pacifica</name>
    <dbReference type="NCBI Taxonomy" id="2860199"/>
    <lineage>
        <taxon>Bacteria</taxon>
        <taxon>Pseudomonadati</taxon>
        <taxon>Pseudomonadota</taxon>
        <taxon>Alphaproteobacteria</taxon>
        <taxon>Sphingomonadales</taxon>
        <taxon>Erythrobacteraceae</taxon>
        <taxon>Qipengyuania</taxon>
    </lineage>
</organism>
<proteinExistence type="predicted"/>
<dbReference type="Proteomes" id="UP000776651">
    <property type="component" value="Unassembled WGS sequence"/>
</dbReference>
<dbReference type="EMBL" id="JAIGNQ010000002">
    <property type="protein sequence ID" value="MBX7488562.1"/>
    <property type="molecule type" value="Genomic_DNA"/>
</dbReference>
<evidence type="ECO:0000313" key="1">
    <source>
        <dbReference type="EMBL" id="MBX7488562.1"/>
    </source>
</evidence>
<evidence type="ECO:0000313" key="2">
    <source>
        <dbReference type="Proteomes" id="UP000776651"/>
    </source>
</evidence>
<dbReference type="RefSeq" id="WP_221597895.1">
    <property type="nucleotide sequence ID" value="NZ_JAIGNQ010000002.1"/>
</dbReference>
<reference evidence="1 2" key="1">
    <citation type="submission" date="2021-08" db="EMBL/GenBank/DDBJ databases">
        <title>Comparative Genomics Analysis of the Genus Qipengyuania Reveals Extensive Genetic Diversity and Metabolic Versatility, Including the Description of Fifteen Novel Species.</title>
        <authorList>
            <person name="Liu Y."/>
        </authorList>
    </citation>
    <scope>NUCLEOTIDE SEQUENCE [LARGE SCALE GENOMIC DNA]</scope>
    <source>
        <strain evidence="1 2">GH25</strain>
    </source>
</reference>
<sequence length="67" mass="7107">MNLHHGVGRAPIGVGIVADHAQGAPGDRQFLQLFDGGQAFDQNLVSRIAACRVADELGFRAAYMDAL</sequence>